<keyword evidence="4" id="KW-1185">Reference proteome</keyword>
<feature type="compositionally biased region" description="Polar residues" evidence="2">
    <location>
        <begin position="43"/>
        <end position="58"/>
    </location>
</feature>
<protein>
    <submittedName>
        <fullName evidence="3">Uncharacterized protein</fullName>
    </submittedName>
</protein>
<keyword evidence="1" id="KW-0175">Coiled coil</keyword>
<organism evidence="3 4">
    <name type="scientific">Nostoc parmelioides FACHB-3921</name>
    <dbReference type="NCBI Taxonomy" id="2692909"/>
    <lineage>
        <taxon>Bacteria</taxon>
        <taxon>Bacillati</taxon>
        <taxon>Cyanobacteriota</taxon>
        <taxon>Cyanophyceae</taxon>
        <taxon>Nostocales</taxon>
        <taxon>Nostocaceae</taxon>
        <taxon>Nostoc</taxon>
    </lineage>
</organism>
<feature type="region of interest" description="Disordered" evidence="2">
    <location>
        <begin position="43"/>
        <end position="65"/>
    </location>
</feature>
<proteinExistence type="predicted"/>
<dbReference type="Proteomes" id="UP000621307">
    <property type="component" value="Unassembled WGS sequence"/>
</dbReference>
<evidence type="ECO:0000256" key="2">
    <source>
        <dbReference type="SAM" id="MobiDB-lite"/>
    </source>
</evidence>
<evidence type="ECO:0000313" key="4">
    <source>
        <dbReference type="Proteomes" id="UP000621307"/>
    </source>
</evidence>
<accession>A0ABR8BM48</accession>
<feature type="region of interest" description="Disordered" evidence="2">
    <location>
        <begin position="242"/>
        <end position="272"/>
    </location>
</feature>
<evidence type="ECO:0000313" key="3">
    <source>
        <dbReference type="EMBL" id="MBD2254734.1"/>
    </source>
</evidence>
<feature type="compositionally biased region" description="Basic and acidic residues" evidence="2">
    <location>
        <begin position="261"/>
        <end position="272"/>
    </location>
</feature>
<name>A0ABR8BM48_9NOSO</name>
<feature type="compositionally biased region" description="Polar residues" evidence="2">
    <location>
        <begin position="242"/>
        <end position="253"/>
    </location>
</feature>
<gene>
    <name evidence="3" type="ORF">H6G14_26210</name>
</gene>
<evidence type="ECO:0000256" key="1">
    <source>
        <dbReference type="SAM" id="Coils"/>
    </source>
</evidence>
<dbReference type="EMBL" id="JACJQL010000063">
    <property type="protein sequence ID" value="MBD2254734.1"/>
    <property type="molecule type" value="Genomic_DNA"/>
</dbReference>
<sequence length="272" mass="31147">MPKIKPMEVRKSSTLEKIREINPGGISDNMMIARLSRVLKETPTQQPYLSVDSSAQESDPNRQQKVREELGQLLSKGNPEEDEQALKQQYLQQYLAKLGLKDVKPQQSQADNLITQLERLKERQKSALATANQPKNTVSSLVRQTFDKVVKTFENKQESPDRKSFIRTVIDTIMTRGKSLGEQQREYENDLYKASFQVEHTKQVLSIDRKQPQPNQENPAFKAEKLGISDFQILQDNLSAQEAQDVVANNQPPLQKPRIPPKRDKTQEPELD</sequence>
<comment type="caution">
    <text evidence="3">The sequence shown here is derived from an EMBL/GenBank/DDBJ whole genome shotgun (WGS) entry which is preliminary data.</text>
</comment>
<feature type="coiled-coil region" evidence="1">
    <location>
        <begin position="103"/>
        <end position="130"/>
    </location>
</feature>
<reference evidence="3 4" key="1">
    <citation type="journal article" date="2020" name="ISME J.">
        <title>Comparative genomics reveals insights into cyanobacterial evolution and habitat adaptation.</title>
        <authorList>
            <person name="Chen M.Y."/>
            <person name="Teng W.K."/>
            <person name="Zhao L."/>
            <person name="Hu C.X."/>
            <person name="Zhou Y.K."/>
            <person name="Han B.P."/>
            <person name="Song L.R."/>
            <person name="Shu W.S."/>
        </authorList>
    </citation>
    <scope>NUCLEOTIDE SEQUENCE [LARGE SCALE GENOMIC DNA]</scope>
    <source>
        <strain evidence="3 4">FACHB-3921</strain>
    </source>
</reference>